<dbReference type="EMBL" id="BLZA01000049">
    <property type="protein sequence ID" value="GHJ89750.1"/>
    <property type="molecule type" value="Genomic_DNA"/>
</dbReference>
<comment type="pathway">
    <text evidence="11">Phospholipid metabolism; phosphatidylethanolamine biosynthesis.</text>
</comment>
<keyword evidence="6" id="KW-0443">Lipid metabolism</keyword>
<evidence type="ECO:0000256" key="4">
    <source>
        <dbReference type="ARBA" id="ARBA00022516"/>
    </source>
</evidence>
<dbReference type="PANTHER" id="PTHR10067">
    <property type="entry name" value="PHOSPHATIDYLSERINE DECARBOXYLASE"/>
    <property type="match status" value="1"/>
</dbReference>
<evidence type="ECO:0000256" key="2">
    <source>
        <dbReference type="ARBA" id="ARBA00005189"/>
    </source>
</evidence>
<keyword evidence="10" id="KW-0670">Pyruvate</keyword>
<evidence type="ECO:0000256" key="7">
    <source>
        <dbReference type="ARBA" id="ARBA00023209"/>
    </source>
</evidence>
<accession>A0A8H3TYW4</accession>
<evidence type="ECO:0000256" key="8">
    <source>
        <dbReference type="ARBA" id="ARBA00023239"/>
    </source>
</evidence>
<comment type="caution">
    <text evidence="12">The sequence shown here is derived from an EMBL/GenBank/DDBJ whole genome shotgun (WGS) entry which is preliminary data.</text>
</comment>
<comment type="pathway">
    <text evidence="2">Lipid metabolism.</text>
</comment>
<keyword evidence="8" id="KW-0456">Lyase</keyword>
<protein>
    <recommendedName>
        <fullName evidence="3">phosphatidylserine decarboxylase</fullName>
        <ecNumber evidence="3">4.1.1.65</ecNumber>
    </recommendedName>
</protein>
<keyword evidence="5" id="KW-0210">Decarboxylase</keyword>
<organism evidence="12 13">
    <name type="scientific">Naganishia liquefaciens</name>
    <dbReference type="NCBI Taxonomy" id="104408"/>
    <lineage>
        <taxon>Eukaryota</taxon>
        <taxon>Fungi</taxon>
        <taxon>Dikarya</taxon>
        <taxon>Basidiomycota</taxon>
        <taxon>Agaricomycotina</taxon>
        <taxon>Tremellomycetes</taxon>
        <taxon>Filobasidiales</taxon>
        <taxon>Filobasidiaceae</taxon>
        <taxon>Naganishia</taxon>
    </lineage>
</organism>
<dbReference type="GO" id="GO:0004609">
    <property type="term" value="F:phosphatidylserine decarboxylase activity"/>
    <property type="evidence" value="ECO:0007669"/>
    <property type="project" value="UniProtKB-EC"/>
</dbReference>
<gene>
    <name evidence="12" type="ORF">NliqN6_6152</name>
</gene>
<evidence type="ECO:0000313" key="12">
    <source>
        <dbReference type="EMBL" id="GHJ89750.1"/>
    </source>
</evidence>
<evidence type="ECO:0000313" key="13">
    <source>
        <dbReference type="Proteomes" id="UP000620104"/>
    </source>
</evidence>
<reference evidence="12" key="1">
    <citation type="submission" date="2020-07" db="EMBL/GenBank/DDBJ databases">
        <title>Draft Genome Sequence of a Deep-Sea Yeast, Naganishia (Cryptococcus) liquefaciens strain N6.</title>
        <authorList>
            <person name="Han Y.W."/>
            <person name="Kajitani R."/>
            <person name="Morimoto H."/>
            <person name="Parhat M."/>
            <person name="Tsubouchi H."/>
            <person name="Bakenova O."/>
            <person name="Ogata M."/>
            <person name="Argunhan B."/>
            <person name="Aoki R."/>
            <person name="Kajiwara S."/>
            <person name="Itoh T."/>
            <person name="Iwasaki H."/>
        </authorList>
    </citation>
    <scope>NUCLEOTIDE SEQUENCE</scope>
    <source>
        <strain evidence="12">N6</strain>
    </source>
</reference>
<evidence type="ECO:0000256" key="10">
    <source>
        <dbReference type="ARBA" id="ARBA00023317"/>
    </source>
</evidence>
<dbReference type="AlphaFoldDB" id="A0A8H3TYW4"/>
<evidence type="ECO:0000256" key="11">
    <source>
        <dbReference type="ARBA" id="ARBA00024326"/>
    </source>
</evidence>
<evidence type="ECO:0000256" key="5">
    <source>
        <dbReference type="ARBA" id="ARBA00022793"/>
    </source>
</evidence>
<dbReference type="NCBIfam" id="TIGR00163">
    <property type="entry name" value="PS_decarb"/>
    <property type="match status" value="1"/>
</dbReference>
<keyword evidence="4" id="KW-0444">Lipid biosynthesis</keyword>
<keyword evidence="13" id="KW-1185">Reference proteome</keyword>
<proteinExistence type="predicted"/>
<dbReference type="EC" id="4.1.1.65" evidence="3"/>
<dbReference type="UniPathway" id="UPA00558"/>
<dbReference type="InterPro" id="IPR003817">
    <property type="entry name" value="PS_Dcarbxylase"/>
</dbReference>
<comment type="cofactor">
    <cofactor evidence="1">
        <name>pyruvate</name>
        <dbReference type="ChEBI" id="CHEBI:15361"/>
    </cofactor>
</comment>
<dbReference type="Proteomes" id="UP000620104">
    <property type="component" value="Unassembled WGS sequence"/>
</dbReference>
<sequence>MSNNPGVIRSIPPGAEKSLEASLVSLVDGSQGPGGHPDQEAPSVLHADAIHTTGHHKSRRWIAKLWPSEEMVDKLFAYEHMGKPFVTTNADFEEPDDCIPGNYVIDRKTGKKIFETMPLYVRVGMHLLFCEGKEFISYERVEDLLKVQSVRQGKLYDKEGPEVLPHIQSFIQTYNLPLNELLIEDLTQYPTFNSFFARRLKASARPIDSHDDSRTIVSPADCRMTVFESQDQAKKFWVKGKQFSVPELLGHDERFSELQKDTGCMLSIARLAPQDYHRFHFPVKGVVQCIKDIEGELYTVNPQAVNEDLNVFTKNKRSVMLLNADLGPEKEQTPVALVAIGAMLVGSIGWSAKPGDAVKKGAEAGWFAYGGSTLITVFPSRAACGLRFDDDLVKTSEETMEMAVQVGNRIGVVQ</sequence>
<keyword evidence="7" id="KW-0594">Phospholipid biosynthesis</keyword>
<dbReference type="InterPro" id="IPR033177">
    <property type="entry name" value="PSD-B"/>
</dbReference>
<dbReference type="Pfam" id="PF02666">
    <property type="entry name" value="PS_Dcarbxylase"/>
    <property type="match status" value="1"/>
</dbReference>
<dbReference type="OrthoDB" id="5973539at2759"/>
<dbReference type="PANTHER" id="PTHR10067:SF17">
    <property type="entry name" value="PHOSPHATIDYLSERINE DECARBOXYLASE PROENZYME 2"/>
    <property type="match status" value="1"/>
</dbReference>
<dbReference type="GO" id="GO:0006646">
    <property type="term" value="P:phosphatidylethanolamine biosynthetic process"/>
    <property type="evidence" value="ECO:0007669"/>
    <property type="project" value="UniProtKB-UniPathway"/>
</dbReference>
<evidence type="ECO:0000256" key="3">
    <source>
        <dbReference type="ARBA" id="ARBA00012243"/>
    </source>
</evidence>
<name>A0A8H3TYW4_9TREE</name>
<evidence type="ECO:0000256" key="1">
    <source>
        <dbReference type="ARBA" id="ARBA00001928"/>
    </source>
</evidence>
<evidence type="ECO:0000256" key="9">
    <source>
        <dbReference type="ARBA" id="ARBA00023264"/>
    </source>
</evidence>
<evidence type="ECO:0000256" key="6">
    <source>
        <dbReference type="ARBA" id="ARBA00023098"/>
    </source>
</evidence>
<keyword evidence="9" id="KW-1208">Phospholipid metabolism</keyword>